<gene>
    <name evidence="4" type="ORF">N7Z68_08325</name>
</gene>
<sequence>MKLTEHYLQLREALAAVDDYQAIQITIEELAEILHCTPRYVKRLIKEMKSNGWLEWEVSYGRGKRPTLTFLKSKDAVTFEVSKLHIETGAYKEGLQLLHTLNSFYQQKLNEWIQEQFGYIEHRNSEEQLDILRYPFYHAIHHLDPAHLKSIHENHLADHIFDTLLTFNPRSSAVEPHLAHHWEVDDTGKVWTFYLRKGVLFQHGRELTADDVKATFERLIETPFHNKWMIRHIKEIRLIKKYVVQFILDRPEYLFPNALCNKQLSIIPMEVYNENPEQFTKLPIGSGPFKLTKHDDSMLRLDAHSSYFQGRPHLDRVEIITLLQMNEQEHHPFFHYFNQVTDKDQPMAWKEIEHPEEGATYLSFNLFKSGVHQNKKIREAIRCSINRDQMCRDLLGERYFPADSQLIHITENTYNNPYDPAKAKRLLKEAGYNGEKITLYATQLRKNAHLKKEALWLKDHLENSGLVVEVHVVPIDELIRKETLAEADIILAGMALGMDIQYSLLRFFQLPGSFIKALLGPELSMTFQKELVHIQHEPNSLTRYQLLIDLEQLLKDEITYIPLFHRSHHVQVNQASPLSGVTLESYGKVSYKKLWFKT</sequence>
<keyword evidence="1" id="KW-0238">DNA-binding</keyword>
<dbReference type="RefSeq" id="WP_275118008.1">
    <property type="nucleotide sequence ID" value="NZ_JAOTPO010000004.1"/>
</dbReference>
<evidence type="ECO:0000259" key="2">
    <source>
        <dbReference type="Pfam" id="PF00496"/>
    </source>
</evidence>
<reference evidence="4" key="1">
    <citation type="submission" date="2024-05" db="EMBL/GenBank/DDBJ databases">
        <title>Alkalihalobacillus sp. strain MEB203 novel alkaliphilic bacterium from Lonar Lake, India.</title>
        <authorList>
            <person name="Joshi A."/>
            <person name="Thite S."/>
            <person name="Mengade P."/>
        </authorList>
    </citation>
    <scope>NUCLEOTIDE SEQUENCE</scope>
    <source>
        <strain evidence="4">MEB 203</strain>
    </source>
</reference>
<dbReference type="Proteomes" id="UP001148125">
    <property type="component" value="Unassembled WGS sequence"/>
</dbReference>
<evidence type="ECO:0000256" key="1">
    <source>
        <dbReference type="ARBA" id="ARBA00023125"/>
    </source>
</evidence>
<dbReference type="Gene3D" id="3.40.190.10">
    <property type="entry name" value="Periplasmic binding protein-like II"/>
    <property type="match status" value="1"/>
</dbReference>
<dbReference type="InterPro" id="IPR036390">
    <property type="entry name" value="WH_DNA-bd_sf"/>
</dbReference>
<dbReference type="SUPFAM" id="SSF46785">
    <property type="entry name" value="Winged helix' DNA-binding domain"/>
    <property type="match status" value="1"/>
</dbReference>
<dbReference type="InterPro" id="IPR025370">
    <property type="entry name" value="SgrR_HTH_N"/>
</dbReference>
<accession>A0ABT5VD72</accession>
<feature type="domain" description="Solute-binding protein family 5" evidence="2">
    <location>
        <begin position="174"/>
        <end position="497"/>
    </location>
</feature>
<protein>
    <submittedName>
        <fullName evidence="4">ABC transporter substrate-binding protein</fullName>
    </submittedName>
</protein>
<dbReference type="Pfam" id="PF00496">
    <property type="entry name" value="SBP_bac_5"/>
    <property type="match status" value="1"/>
</dbReference>
<feature type="domain" description="Transcriptional regulator SgrR N-terminal HTH" evidence="3">
    <location>
        <begin position="3"/>
        <end position="117"/>
    </location>
</feature>
<comment type="caution">
    <text evidence="4">The sequence shown here is derived from an EMBL/GenBank/DDBJ whole genome shotgun (WGS) entry which is preliminary data.</text>
</comment>
<dbReference type="PANTHER" id="PTHR30290">
    <property type="entry name" value="PERIPLASMIC BINDING COMPONENT OF ABC TRANSPORTER"/>
    <property type="match status" value="1"/>
</dbReference>
<name>A0ABT5VD72_9BACI</name>
<dbReference type="InterPro" id="IPR000914">
    <property type="entry name" value="SBP_5_dom"/>
</dbReference>
<proteinExistence type="predicted"/>
<evidence type="ECO:0000313" key="4">
    <source>
        <dbReference type="EMBL" id="MDE5413391.1"/>
    </source>
</evidence>
<organism evidence="4 5">
    <name type="scientific">Alkalihalobacterium chitinilyticum</name>
    <dbReference type="NCBI Taxonomy" id="2980103"/>
    <lineage>
        <taxon>Bacteria</taxon>
        <taxon>Bacillati</taxon>
        <taxon>Bacillota</taxon>
        <taxon>Bacilli</taxon>
        <taxon>Bacillales</taxon>
        <taxon>Bacillaceae</taxon>
        <taxon>Alkalihalobacterium</taxon>
    </lineage>
</organism>
<dbReference type="SUPFAM" id="SSF53850">
    <property type="entry name" value="Periplasmic binding protein-like II"/>
    <property type="match status" value="1"/>
</dbReference>
<dbReference type="Pfam" id="PF12793">
    <property type="entry name" value="SgrR_N"/>
    <property type="match status" value="1"/>
</dbReference>
<evidence type="ECO:0000259" key="3">
    <source>
        <dbReference type="Pfam" id="PF12793"/>
    </source>
</evidence>
<dbReference type="EMBL" id="JAOTPO010000004">
    <property type="protein sequence ID" value="MDE5413391.1"/>
    <property type="molecule type" value="Genomic_DNA"/>
</dbReference>
<dbReference type="Gene3D" id="3.10.105.10">
    <property type="entry name" value="Dipeptide-binding Protein, Domain 3"/>
    <property type="match status" value="1"/>
</dbReference>
<evidence type="ECO:0000313" key="5">
    <source>
        <dbReference type="Proteomes" id="UP001148125"/>
    </source>
</evidence>
<dbReference type="PANTHER" id="PTHR30290:SF72">
    <property type="entry name" value="HTH-TYPE TRANSCRIPTIONAL REGULATOR SGRR"/>
    <property type="match status" value="1"/>
</dbReference>
<dbReference type="InterPro" id="IPR039424">
    <property type="entry name" value="SBP_5"/>
</dbReference>
<keyword evidence="5" id="KW-1185">Reference proteome</keyword>